<dbReference type="PROSITE" id="PS00518">
    <property type="entry name" value="ZF_RING_1"/>
    <property type="match status" value="1"/>
</dbReference>
<reference evidence="6" key="1">
    <citation type="submission" date="2017-02" db="UniProtKB">
        <authorList>
            <consortium name="WormBaseParasite"/>
        </authorList>
    </citation>
    <scope>IDENTIFICATION</scope>
</reference>
<feature type="domain" description="RING-type" evidence="5">
    <location>
        <begin position="16"/>
        <end position="52"/>
    </location>
</feature>
<accession>A0A0R3PJF2</accession>
<keyword evidence="2 4" id="KW-0863">Zinc-finger</keyword>
<name>A0A0R3PJF2_ANGCS</name>
<keyword evidence="3" id="KW-0862">Zinc</keyword>
<dbReference type="InterPro" id="IPR013083">
    <property type="entry name" value="Znf_RING/FYVE/PHD"/>
</dbReference>
<dbReference type="Pfam" id="PF13923">
    <property type="entry name" value="zf-C3HC4_2"/>
    <property type="match status" value="1"/>
</dbReference>
<dbReference type="WBParaSite" id="ACOC_0000457301-mRNA-1">
    <property type="protein sequence ID" value="ACOC_0000457301-mRNA-1"/>
    <property type="gene ID" value="ACOC_0000457301"/>
</dbReference>
<dbReference type="InterPro" id="IPR001841">
    <property type="entry name" value="Znf_RING"/>
</dbReference>
<dbReference type="SUPFAM" id="SSF57850">
    <property type="entry name" value="RING/U-box"/>
    <property type="match status" value="1"/>
</dbReference>
<evidence type="ECO:0000256" key="4">
    <source>
        <dbReference type="PROSITE-ProRule" id="PRU00175"/>
    </source>
</evidence>
<evidence type="ECO:0000256" key="3">
    <source>
        <dbReference type="ARBA" id="ARBA00022833"/>
    </source>
</evidence>
<sequence length="68" mass="8009">LRRNLVAFRKESKVVVCLSEIFKAYVLRCGHSFCELCLDEAVNWDDRCPECRRYTHGICIPNLVSYRN</sequence>
<dbReference type="InterPro" id="IPR017907">
    <property type="entry name" value="Znf_RING_CS"/>
</dbReference>
<dbReference type="AlphaFoldDB" id="A0A0R3PJF2"/>
<evidence type="ECO:0000259" key="5">
    <source>
        <dbReference type="PROSITE" id="PS50089"/>
    </source>
</evidence>
<proteinExistence type="predicted"/>
<dbReference type="GO" id="GO:0008270">
    <property type="term" value="F:zinc ion binding"/>
    <property type="evidence" value="ECO:0007669"/>
    <property type="project" value="UniProtKB-KW"/>
</dbReference>
<dbReference type="Gene3D" id="3.30.40.10">
    <property type="entry name" value="Zinc/RING finger domain, C3HC4 (zinc finger)"/>
    <property type="match status" value="1"/>
</dbReference>
<organism evidence="6">
    <name type="scientific">Angiostrongylus costaricensis</name>
    <name type="common">Nematode worm</name>
    <dbReference type="NCBI Taxonomy" id="334426"/>
    <lineage>
        <taxon>Eukaryota</taxon>
        <taxon>Metazoa</taxon>
        <taxon>Ecdysozoa</taxon>
        <taxon>Nematoda</taxon>
        <taxon>Chromadorea</taxon>
        <taxon>Rhabditida</taxon>
        <taxon>Rhabditina</taxon>
        <taxon>Rhabditomorpha</taxon>
        <taxon>Strongyloidea</taxon>
        <taxon>Metastrongylidae</taxon>
        <taxon>Angiostrongylus</taxon>
    </lineage>
</organism>
<dbReference type="SMART" id="SM00184">
    <property type="entry name" value="RING"/>
    <property type="match status" value="1"/>
</dbReference>
<evidence type="ECO:0000313" key="6">
    <source>
        <dbReference type="WBParaSite" id="ACOC_0000457301-mRNA-1"/>
    </source>
</evidence>
<dbReference type="PROSITE" id="PS50089">
    <property type="entry name" value="ZF_RING_2"/>
    <property type="match status" value="1"/>
</dbReference>
<keyword evidence="1" id="KW-0479">Metal-binding</keyword>
<evidence type="ECO:0000256" key="2">
    <source>
        <dbReference type="ARBA" id="ARBA00022771"/>
    </source>
</evidence>
<evidence type="ECO:0000256" key="1">
    <source>
        <dbReference type="ARBA" id="ARBA00022723"/>
    </source>
</evidence>
<protein>
    <submittedName>
        <fullName evidence="6">RING-type domain-containing protein</fullName>
    </submittedName>
</protein>